<evidence type="ECO:0000256" key="1">
    <source>
        <dbReference type="SAM" id="Phobius"/>
    </source>
</evidence>
<sequence length="552" mass="57265">MRTRQLSVVLVSVLLVASGVGVGAVGASLSGGDPVDTAGADAAASVAGDAPAQAGSNIGGSPDLDVFAPNPNLVPGRTNEVTLQIANDGNFRFGNAANSELVTTARDVRVDVEASGPLSVESGETSIGSVTTNAPGELPVSLNVPQDVEPGTYTLDLDLTYGYISAGESRTVTVSRDVDVRVRDDARFRVVGVETDAQVADSGMLTVELENTGSEPATEADVQLTSAAGVLTFGGTGSSTARIAELAPGETATVTYDVEVAPNSAVRSYVVTGRVAFKDPDGIRRTDETISLGVRPQGEQQFSIGNVSADLRVGEDGDVYGTVTNDGPATARNVVVQYAEESPSLIPVEESVAVGTLEPGASADFRLPLAVSGEAEAVARTADVAVQYRNAEMERRSYQDLELLFDIAPERDRFDVAVADRTIQAGGERTISVEVTNNLDEEVSDVEARLFADDPVATGDTDTGYAQSIAPGESVTMTFDLSATGSATPGSTYPISFDFRYDDADGNSQLSDTVRVPIDVTESEGGGLPLPALAVVLLVVVAGAAVFYRRRE</sequence>
<dbReference type="RefSeq" id="WP_256410100.1">
    <property type="nucleotide sequence ID" value="NZ_JANHDN010000010.1"/>
</dbReference>
<keyword evidence="1" id="KW-0812">Transmembrane</keyword>
<evidence type="ECO:0000313" key="2">
    <source>
        <dbReference type="EMBL" id="MFC7325848.1"/>
    </source>
</evidence>
<comment type="caution">
    <text evidence="2">The sequence shown here is derived from an EMBL/GenBank/DDBJ whole genome shotgun (WGS) entry which is preliminary data.</text>
</comment>
<keyword evidence="1" id="KW-0472">Membrane</keyword>
<protein>
    <submittedName>
        <fullName evidence="2">COG1361 S-layer family protein</fullName>
    </submittedName>
</protein>
<keyword evidence="1" id="KW-1133">Transmembrane helix</keyword>
<dbReference type="InterPro" id="IPR013783">
    <property type="entry name" value="Ig-like_fold"/>
</dbReference>
<evidence type="ECO:0000313" key="3">
    <source>
        <dbReference type="Proteomes" id="UP001596545"/>
    </source>
</evidence>
<accession>A0ABD6AQA0</accession>
<organism evidence="2 3">
    <name type="scientific">Halorubrum rutilum</name>
    <dbReference type="NCBI Taxonomy" id="1364933"/>
    <lineage>
        <taxon>Archaea</taxon>
        <taxon>Methanobacteriati</taxon>
        <taxon>Methanobacteriota</taxon>
        <taxon>Stenosarchaea group</taxon>
        <taxon>Halobacteria</taxon>
        <taxon>Halobacteriales</taxon>
        <taxon>Haloferacaceae</taxon>
        <taxon>Halorubrum</taxon>
    </lineage>
</organism>
<keyword evidence="3" id="KW-1185">Reference proteome</keyword>
<name>A0ABD6AQA0_9EURY</name>
<dbReference type="Gene3D" id="2.60.40.10">
    <property type="entry name" value="Immunoglobulins"/>
    <property type="match status" value="2"/>
</dbReference>
<proteinExistence type="predicted"/>
<reference evidence="2 3" key="1">
    <citation type="journal article" date="2019" name="Int. J. Syst. Evol. Microbiol.">
        <title>The Global Catalogue of Microorganisms (GCM) 10K type strain sequencing project: providing services to taxonomists for standard genome sequencing and annotation.</title>
        <authorList>
            <consortium name="The Broad Institute Genomics Platform"/>
            <consortium name="The Broad Institute Genome Sequencing Center for Infectious Disease"/>
            <person name="Wu L."/>
            <person name="Ma J."/>
        </authorList>
    </citation>
    <scope>NUCLEOTIDE SEQUENCE [LARGE SCALE GENOMIC DNA]</scope>
    <source>
        <strain evidence="2 3">CGMCC 1.12554</strain>
    </source>
</reference>
<dbReference type="Proteomes" id="UP001596545">
    <property type="component" value="Unassembled WGS sequence"/>
</dbReference>
<dbReference type="PANTHER" id="PTHR35902:SF3">
    <property type="entry name" value="NPCBM-ASSOCIATED, NEW3 DOMAIN OF ALPHA-GALACTOSIDASE"/>
    <property type="match status" value="1"/>
</dbReference>
<feature type="transmembrane region" description="Helical" evidence="1">
    <location>
        <begin position="528"/>
        <end position="548"/>
    </location>
</feature>
<dbReference type="PANTHER" id="PTHR35902">
    <property type="entry name" value="S-LAYER DOMAIN-LIKE PROTEIN-RELATED"/>
    <property type="match status" value="1"/>
</dbReference>
<dbReference type="AlphaFoldDB" id="A0ABD6AQA0"/>
<dbReference type="EMBL" id="JBHTBL010000015">
    <property type="protein sequence ID" value="MFC7325848.1"/>
    <property type="molecule type" value="Genomic_DNA"/>
</dbReference>
<gene>
    <name evidence="2" type="ORF">ACFQMF_14855</name>
</gene>